<evidence type="ECO:0000313" key="1">
    <source>
        <dbReference type="EMBL" id="CAI2163444.1"/>
    </source>
</evidence>
<protein>
    <submittedName>
        <fullName evidence="1">19828_t:CDS:1</fullName>
    </submittedName>
</protein>
<dbReference type="Proteomes" id="UP001153678">
    <property type="component" value="Unassembled WGS sequence"/>
</dbReference>
<organism evidence="1 2">
    <name type="scientific">Funneliformis geosporum</name>
    <dbReference type="NCBI Taxonomy" id="1117311"/>
    <lineage>
        <taxon>Eukaryota</taxon>
        <taxon>Fungi</taxon>
        <taxon>Fungi incertae sedis</taxon>
        <taxon>Mucoromycota</taxon>
        <taxon>Glomeromycotina</taxon>
        <taxon>Glomeromycetes</taxon>
        <taxon>Glomerales</taxon>
        <taxon>Glomeraceae</taxon>
        <taxon>Funneliformis</taxon>
    </lineage>
</organism>
<name>A0A9W4WTZ6_9GLOM</name>
<sequence length="72" mass="8151">MFLQTLLKFYSGFAEFSGIIVKILALLTLAELSSIDPDELCDNTVRTLQVPCTPFLNAHSQGFNTTYKMYRL</sequence>
<reference evidence="1" key="1">
    <citation type="submission" date="2022-08" db="EMBL/GenBank/DDBJ databases">
        <authorList>
            <person name="Kallberg Y."/>
            <person name="Tangrot J."/>
            <person name="Rosling A."/>
        </authorList>
    </citation>
    <scope>NUCLEOTIDE SEQUENCE</scope>
    <source>
        <strain evidence="1">Wild A</strain>
    </source>
</reference>
<dbReference type="EMBL" id="CAMKVN010000091">
    <property type="protein sequence ID" value="CAI2163444.1"/>
    <property type="molecule type" value="Genomic_DNA"/>
</dbReference>
<comment type="caution">
    <text evidence="1">The sequence shown here is derived from an EMBL/GenBank/DDBJ whole genome shotgun (WGS) entry which is preliminary data.</text>
</comment>
<gene>
    <name evidence="1" type="ORF">FWILDA_LOCUS1072</name>
</gene>
<proteinExistence type="predicted"/>
<evidence type="ECO:0000313" key="2">
    <source>
        <dbReference type="Proteomes" id="UP001153678"/>
    </source>
</evidence>
<keyword evidence="2" id="KW-1185">Reference proteome</keyword>
<dbReference type="AlphaFoldDB" id="A0A9W4WTZ6"/>
<accession>A0A9W4WTZ6</accession>